<dbReference type="EMBL" id="JBHMAG010000006">
    <property type="protein sequence ID" value="MFB9751313.1"/>
    <property type="molecule type" value="Genomic_DNA"/>
</dbReference>
<gene>
    <name evidence="2" type="primary">spoIIP</name>
    <name evidence="2" type="ORF">ACFFNY_07020</name>
</gene>
<dbReference type="RefSeq" id="WP_344906563.1">
    <property type="nucleotide sequence ID" value="NZ_BAAAYO010000005.1"/>
</dbReference>
<reference evidence="2 3" key="1">
    <citation type="submission" date="2024-09" db="EMBL/GenBank/DDBJ databases">
        <authorList>
            <person name="Sun Q."/>
            <person name="Mori K."/>
        </authorList>
    </citation>
    <scope>NUCLEOTIDE SEQUENCE [LARGE SCALE GENOMIC DNA]</scope>
    <source>
        <strain evidence="2 3">JCM 12520</strain>
    </source>
</reference>
<feature type="region of interest" description="Disordered" evidence="1">
    <location>
        <begin position="130"/>
        <end position="210"/>
    </location>
</feature>
<dbReference type="NCBIfam" id="TIGR02867">
    <property type="entry name" value="spore_II_P"/>
    <property type="match status" value="1"/>
</dbReference>
<name>A0ABV5VT67_9BACL</name>
<evidence type="ECO:0000256" key="1">
    <source>
        <dbReference type="SAM" id="MobiDB-lite"/>
    </source>
</evidence>
<proteinExistence type="predicted"/>
<dbReference type="Pfam" id="PF07454">
    <property type="entry name" value="SpoIIP"/>
    <property type="match status" value="1"/>
</dbReference>
<dbReference type="InterPro" id="IPR010897">
    <property type="entry name" value="Spore_II_P"/>
</dbReference>
<comment type="caution">
    <text evidence="2">The sequence shown here is derived from an EMBL/GenBank/DDBJ whole genome shotgun (WGS) entry which is preliminary data.</text>
</comment>
<evidence type="ECO:0000313" key="2">
    <source>
        <dbReference type="EMBL" id="MFB9751313.1"/>
    </source>
</evidence>
<protein>
    <submittedName>
        <fullName evidence="2">Stage II sporulation protein P</fullName>
    </submittedName>
</protein>
<organism evidence="2 3">
    <name type="scientific">Paenibacillus hodogayensis</name>
    <dbReference type="NCBI Taxonomy" id="279208"/>
    <lineage>
        <taxon>Bacteria</taxon>
        <taxon>Bacillati</taxon>
        <taxon>Bacillota</taxon>
        <taxon>Bacilli</taxon>
        <taxon>Bacillales</taxon>
        <taxon>Paenibacillaceae</taxon>
        <taxon>Paenibacillus</taxon>
    </lineage>
</organism>
<sequence length="440" mass="46907">MSMWTRWVGVWKSERPGRVEGSVLRRVFAAYIGVALLLLALAAATALWQAHATVKPKNAMKRMAASVSPQFFIDMLGLEAAPLKRSGETTFTGKKIGGYLAESLLHVNPVEPKSLLASEMPGMRGRLMASGTAQTANGSPEPPGLAGTDGGQTVEAGKDHPGTLVPDAGTGAGTGAVAAAPPTQEPIVPQPTGTAPVAEGSEPASAPAHLTTEGRKVVFVYHSHPRESWVPELNVQNAGEAENAKTNITLVGRRLVDKLEALGIGSQQSNTDYPTAVQGYNWNYSYKYSLQTVKEAFAQNKDIAFLFDIHRDSAGRDVTTAKIGGTDYAKVYFIVGKKNERWEQNEAFAKRINEKLEADYPGLSRGIWDKGSGGHAEYNQSLSPNSILIEVGGPYNTLEESYRTADVLAKTIAGLYWDAEKVNAVAKTAAGASTALAVKP</sequence>
<keyword evidence="3" id="KW-1185">Reference proteome</keyword>
<accession>A0ABV5VT67</accession>
<dbReference type="Proteomes" id="UP001589619">
    <property type="component" value="Unassembled WGS sequence"/>
</dbReference>
<evidence type="ECO:0000313" key="3">
    <source>
        <dbReference type="Proteomes" id="UP001589619"/>
    </source>
</evidence>